<sequence length="1052" mass="119533">MRSWLIRHRDQTAVSYNRFGRPGEEEEDKPPPTSILVAPFNENAPEFILFNTCHVQKAAVYFACFGMSMVLMSFVSTFFEFEWYHHSRGVDVSTLLGLFLYLGLGVLVHYSVIHGVRKGRARFLLPFIALYSVICSFELFICAVFFFKILDPSAGAVASANGISVRHPPFAWMLIGMLFILSVQSLMLLTVLRCRYFLSQRELHAMALHVAEKSRQDYPTIQIVVTNGSVVSSAATAAENDFVAPPQGNGVVGNSAGTEMANGQATTAQNGQQQQNGTNGGQQGEPQDQPILKGIDNSVFDEFYLWMEGIPRVPMVAPEMKVPSQPFPDKLRPRIKSYIAEHFQADPSQHDAALDELEKMRTLVARCGNDVESICVAKRYYAQLMMMKKRFPMEQNDVLAVPFAWTDRMMDLMNQLCYEDVNFELCCVLYNIGAAHAQLAAAETRTEMDSIKNAFMHFQWAAWPMQQLRDHLGAARFSTCDFETPYLTFYLNMMLAQAQECMLEKSMIDHRKPTVVARVALHLYNIYQQCDEHLRSSGLADLLSSGRYKEVERLCSAKSHLYGAISSYYLGQQADDEQKYGTRLAYFARSLAHAKIAVQLCDKERPKSALHEAVQFAYDVIVQREANARKENDIVYHERVPGPDELAKLDGAPMVKPLGFDPCDPSIVGEDLFRELLPTDVVKTVSMYSEEKDRLKRELLAKVGQCDAELENYLFSLKLDQLALDQPVDQQIRLPDELLTASAAFSAQPDAFPDLLDNFQRITSTSHQTDTRLTSLRHRLRAVTNPFFTRDEGYLAIGRKLDELTEHHKKAIENNAELQRAIAAHSENLKLLSQPLPELTRQICGDCAQNPGNSPEGAQLKRIIDKVDEMRKQRCKLVETFRADLDADDITAKALAERELDPRKLFEQEMHKHDAQRELIEQNLRAQDNILRALTDANADFADFRRQILDANEKRALHALTLVTAYQVFTDIVQKSVQAADFYTQLHKLLAALERGIVNIEAANAEFAREEQRKRRAEEERHRRETEVREARRRQEEEAREAARAVNEFRFG</sequence>
<evidence type="ECO:0000313" key="10">
    <source>
        <dbReference type="Proteomes" id="UP001620645"/>
    </source>
</evidence>
<evidence type="ECO:0000256" key="2">
    <source>
        <dbReference type="ARBA" id="ARBA00004496"/>
    </source>
</evidence>
<dbReference type="Pfam" id="PF03097">
    <property type="entry name" value="BRO1"/>
    <property type="match status" value="1"/>
</dbReference>
<organism evidence="9 10">
    <name type="scientific">Heterodera schachtii</name>
    <name type="common">Sugarbeet cyst nematode worm</name>
    <name type="synonym">Tylenchus schachtii</name>
    <dbReference type="NCBI Taxonomy" id="97005"/>
    <lineage>
        <taxon>Eukaryota</taxon>
        <taxon>Metazoa</taxon>
        <taxon>Ecdysozoa</taxon>
        <taxon>Nematoda</taxon>
        <taxon>Chromadorea</taxon>
        <taxon>Rhabditida</taxon>
        <taxon>Tylenchina</taxon>
        <taxon>Tylenchomorpha</taxon>
        <taxon>Tylenchoidea</taxon>
        <taxon>Heteroderidae</taxon>
        <taxon>Heteroderinae</taxon>
        <taxon>Heterodera</taxon>
    </lineage>
</organism>
<dbReference type="InterPro" id="IPR038499">
    <property type="entry name" value="BRO1_sf"/>
</dbReference>
<evidence type="ECO:0000259" key="8">
    <source>
        <dbReference type="PROSITE" id="PS51180"/>
    </source>
</evidence>
<accession>A0ABD2JUI8</accession>
<evidence type="ECO:0000256" key="5">
    <source>
        <dbReference type="SAM" id="Coils"/>
    </source>
</evidence>
<comment type="subcellular location">
    <subcellularLocation>
        <location evidence="2">Cytoplasm</location>
    </subcellularLocation>
    <subcellularLocation>
        <location evidence="1">Endosome</location>
    </subcellularLocation>
</comment>
<dbReference type="PROSITE" id="PS51180">
    <property type="entry name" value="BRO1"/>
    <property type="match status" value="1"/>
</dbReference>
<keyword evidence="7" id="KW-0472">Membrane</keyword>
<feature type="domain" description="BRO1" evidence="8">
    <location>
        <begin position="314"/>
        <end position="710"/>
    </location>
</feature>
<evidence type="ECO:0000256" key="3">
    <source>
        <dbReference type="ARBA" id="ARBA00022490"/>
    </source>
</evidence>
<feature type="transmembrane region" description="Helical" evidence="7">
    <location>
        <begin position="124"/>
        <end position="150"/>
    </location>
</feature>
<feature type="compositionally biased region" description="Basic and acidic residues" evidence="6">
    <location>
        <begin position="1008"/>
        <end position="1043"/>
    </location>
</feature>
<feature type="coiled-coil region" evidence="5">
    <location>
        <begin position="801"/>
        <end position="828"/>
    </location>
</feature>
<evidence type="ECO:0000256" key="4">
    <source>
        <dbReference type="ARBA" id="ARBA00022753"/>
    </source>
</evidence>
<dbReference type="Gene3D" id="1.20.120.560">
    <property type="entry name" value="alix/aip1 in complex with the ypdl late domain"/>
    <property type="match status" value="1"/>
</dbReference>
<keyword evidence="3" id="KW-0963">Cytoplasm</keyword>
<dbReference type="InterPro" id="IPR025304">
    <property type="entry name" value="ALIX_V_dom"/>
</dbReference>
<gene>
    <name evidence="9" type="ORF">niasHS_004028</name>
</gene>
<evidence type="ECO:0000313" key="9">
    <source>
        <dbReference type="EMBL" id="KAL3094272.1"/>
    </source>
</evidence>
<name>A0ABD2JUI8_HETSC</name>
<dbReference type="GO" id="GO:0005768">
    <property type="term" value="C:endosome"/>
    <property type="evidence" value="ECO:0007669"/>
    <property type="project" value="UniProtKB-SubCell"/>
</dbReference>
<dbReference type="Pfam" id="PF13949">
    <property type="entry name" value="ALIX_LYPXL_bnd"/>
    <property type="match status" value="1"/>
</dbReference>
<evidence type="ECO:0000256" key="6">
    <source>
        <dbReference type="SAM" id="MobiDB-lite"/>
    </source>
</evidence>
<evidence type="ECO:0000256" key="1">
    <source>
        <dbReference type="ARBA" id="ARBA00004177"/>
    </source>
</evidence>
<dbReference type="Proteomes" id="UP001620645">
    <property type="component" value="Unassembled WGS sequence"/>
</dbReference>
<feature type="transmembrane region" description="Helical" evidence="7">
    <location>
        <begin position="58"/>
        <end position="81"/>
    </location>
</feature>
<dbReference type="AlphaFoldDB" id="A0ABD2JUI8"/>
<keyword evidence="10" id="KW-1185">Reference proteome</keyword>
<protein>
    <recommendedName>
        <fullName evidence="8">BRO1 domain-containing protein</fullName>
    </recommendedName>
</protein>
<dbReference type="SMART" id="SM01041">
    <property type="entry name" value="BRO1"/>
    <property type="match status" value="1"/>
</dbReference>
<dbReference type="PANTHER" id="PTHR23030:SF30">
    <property type="entry name" value="TYROSINE-PROTEIN PHOSPHATASE NON-RECEPTOR TYPE 23"/>
    <property type="match status" value="1"/>
</dbReference>
<reference evidence="9 10" key="1">
    <citation type="submission" date="2024-10" db="EMBL/GenBank/DDBJ databases">
        <authorList>
            <person name="Kim D."/>
        </authorList>
    </citation>
    <scope>NUCLEOTIDE SEQUENCE [LARGE SCALE GENOMIC DNA]</scope>
    <source>
        <strain evidence="9">Taebaek</strain>
    </source>
</reference>
<feature type="transmembrane region" description="Helical" evidence="7">
    <location>
        <begin position="170"/>
        <end position="192"/>
    </location>
</feature>
<feature type="region of interest" description="Disordered" evidence="6">
    <location>
        <begin position="264"/>
        <end position="292"/>
    </location>
</feature>
<dbReference type="EMBL" id="JBICCN010000095">
    <property type="protein sequence ID" value="KAL3094272.1"/>
    <property type="molecule type" value="Genomic_DNA"/>
</dbReference>
<feature type="compositionally biased region" description="Low complexity" evidence="6">
    <location>
        <begin position="264"/>
        <end position="277"/>
    </location>
</feature>
<keyword evidence="5" id="KW-0175">Coiled coil</keyword>
<evidence type="ECO:0000256" key="7">
    <source>
        <dbReference type="SAM" id="Phobius"/>
    </source>
</evidence>
<dbReference type="InterPro" id="IPR004328">
    <property type="entry name" value="BRO1_dom"/>
</dbReference>
<keyword evidence="7" id="KW-1133">Transmembrane helix</keyword>
<dbReference type="Gene3D" id="1.25.40.280">
    <property type="entry name" value="alix/aip1 like domains"/>
    <property type="match status" value="1"/>
</dbReference>
<feature type="transmembrane region" description="Helical" evidence="7">
    <location>
        <begin position="93"/>
        <end position="112"/>
    </location>
</feature>
<dbReference type="PANTHER" id="PTHR23030">
    <property type="entry name" value="PCD6 INTERACTING PROTEIN-RELATED"/>
    <property type="match status" value="1"/>
</dbReference>
<feature type="region of interest" description="Disordered" evidence="6">
    <location>
        <begin position="1008"/>
        <end position="1052"/>
    </location>
</feature>
<keyword evidence="4" id="KW-0967">Endosome</keyword>
<proteinExistence type="predicted"/>
<keyword evidence="7" id="KW-0812">Transmembrane</keyword>
<comment type="caution">
    <text evidence="9">The sequence shown here is derived from an EMBL/GenBank/DDBJ whole genome shotgun (WGS) entry which is preliminary data.</text>
</comment>